<organism evidence="2 3">
    <name type="scientific">Marisediminicola antarctica</name>
    <dbReference type="NCBI Taxonomy" id="674079"/>
    <lineage>
        <taxon>Bacteria</taxon>
        <taxon>Bacillati</taxon>
        <taxon>Actinomycetota</taxon>
        <taxon>Actinomycetes</taxon>
        <taxon>Micrococcales</taxon>
        <taxon>Microbacteriaceae</taxon>
        <taxon>Marisediminicola</taxon>
    </lineage>
</organism>
<dbReference type="Proteomes" id="UP000464507">
    <property type="component" value="Chromosome"/>
</dbReference>
<evidence type="ECO:0000313" key="3">
    <source>
        <dbReference type="Proteomes" id="UP000464507"/>
    </source>
</evidence>
<dbReference type="KEGG" id="mant:BHD05_05925"/>
<keyword evidence="3" id="KW-1185">Reference proteome</keyword>
<name>A0A7L5AFJ9_9MICO</name>
<proteinExistence type="predicted"/>
<dbReference type="EMBL" id="CP017146">
    <property type="protein sequence ID" value="QHO69253.1"/>
    <property type="molecule type" value="Genomic_DNA"/>
</dbReference>
<dbReference type="AlphaFoldDB" id="A0A7L5AFJ9"/>
<feature type="transmembrane region" description="Helical" evidence="1">
    <location>
        <begin position="99"/>
        <end position="116"/>
    </location>
</feature>
<sequence>MATGAALGGGYAIALLTREQLLLPSGPSFALLPVAGIVGAAVGALVAAAGAAGGAAAILLTRSRSLGPASRAAITGSAAGTAALAAAAALFLHPWVIDGGSLVIGSAIATGILTAAGTRLSERRQAGTSGAGATTPTPYD</sequence>
<keyword evidence="1" id="KW-1133">Transmembrane helix</keyword>
<keyword evidence="1" id="KW-0472">Membrane</keyword>
<gene>
    <name evidence="2" type="ORF">BHD05_05925</name>
</gene>
<evidence type="ECO:0000313" key="2">
    <source>
        <dbReference type="EMBL" id="QHO69253.1"/>
    </source>
</evidence>
<feature type="transmembrane region" description="Helical" evidence="1">
    <location>
        <begin position="30"/>
        <end position="60"/>
    </location>
</feature>
<keyword evidence="1" id="KW-0812">Transmembrane</keyword>
<evidence type="ECO:0000256" key="1">
    <source>
        <dbReference type="SAM" id="Phobius"/>
    </source>
</evidence>
<protein>
    <submittedName>
        <fullName evidence="2">Uncharacterized protein</fullName>
    </submittedName>
</protein>
<feature type="transmembrane region" description="Helical" evidence="1">
    <location>
        <begin position="72"/>
        <end position="93"/>
    </location>
</feature>
<accession>A0A7L5AFJ9</accession>
<reference evidence="2 3" key="1">
    <citation type="submission" date="2016-09" db="EMBL/GenBank/DDBJ databases">
        <title>Complete genome sequence of microbes from the polar regions.</title>
        <authorList>
            <person name="Liao L."/>
            <person name="Chen B."/>
        </authorList>
    </citation>
    <scope>NUCLEOTIDE SEQUENCE [LARGE SCALE GENOMIC DNA]</scope>
    <source>
        <strain evidence="2 3">ZS314</strain>
    </source>
</reference>